<feature type="domain" description="Motility protein A N-terminal" evidence="16">
    <location>
        <begin position="6"/>
        <end position="94"/>
    </location>
</feature>
<keyword evidence="10 13" id="KW-1133">Transmembrane helix</keyword>
<keyword evidence="4" id="KW-1003">Cell membrane</keyword>
<evidence type="ECO:0000256" key="12">
    <source>
        <dbReference type="ARBA" id="ARBA00023136"/>
    </source>
</evidence>
<evidence type="ECO:0000256" key="3">
    <source>
        <dbReference type="ARBA" id="ARBA00022448"/>
    </source>
</evidence>
<evidence type="ECO:0000256" key="14">
    <source>
        <dbReference type="SAM" id="SignalP"/>
    </source>
</evidence>
<keyword evidence="18" id="KW-1185">Reference proteome</keyword>
<gene>
    <name evidence="17" type="primary">motA</name>
    <name evidence="17" type="ORF">CSR02_14565</name>
</gene>
<dbReference type="GO" id="GO:0005886">
    <property type="term" value="C:plasma membrane"/>
    <property type="evidence" value="ECO:0007669"/>
    <property type="project" value="UniProtKB-SubCell"/>
</dbReference>
<proteinExistence type="inferred from homology"/>
<evidence type="ECO:0000256" key="10">
    <source>
        <dbReference type="ARBA" id="ARBA00022989"/>
    </source>
</evidence>
<dbReference type="EMBL" id="PEBQ01000184">
    <property type="protein sequence ID" value="PHY92849.1"/>
    <property type="molecule type" value="Genomic_DNA"/>
</dbReference>
<evidence type="ECO:0000256" key="6">
    <source>
        <dbReference type="ARBA" id="ARBA00022519"/>
    </source>
</evidence>
<keyword evidence="8" id="KW-0283">Flagellar rotation</keyword>
<dbReference type="GO" id="GO:0006935">
    <property type="term" value="P:chemotaxis"/>
    <property type="evidence" value="ECO:0007669"/>
    <property type="project" value="UniProtKB-KW"/>
</dbReference>
<comment type="similarity">
    <text evidence="2">Belongs to the MotA family.</text>
</comment>
<dbReference type="PROSITE" id="PS01307">
    <property type="entry name" value="MOTA"/>
    <property type="match status" value="1"/>
</dbReference>
<evidence type="ECO:0000256" key="13">
    <source>
        <dbReference type="SAM" id="Phobius"/>
    </source>
</evidence>
<dbReference type="GO" id="GO:1902600">
    <property type="term" value="P:proton transmembrane transport"/>
    <property type="evidence" value="ECO:0007669"/>
    <property type="project" value="UniProtKB-KW"/>
</dbReference>
<keyword evidence="7 13" id="KW-0812">Transmembrane</keyword>
<feature type="transmembrane region" description="Helical" evidence="13">
    <location>
        <begin position="175"/>
        <end position="193"/>
    </location>
</feature>
<evidence type="ECO:0000259" key="15">
    <source>
        <dbReference type="Pfam" id="PF01618"/>
    </source>
</evidence>
<evidence type="ECO:0000256" key="2">
    <source>
        <dbReference type="ARBA" id="ARBA00008038"/>
    </source>
</evidence>
<dbReference type="PANTHER" id="PTHR30433">
    <property type="entry name" value="CHEMOTAXIS PROTEIN MOTA"/>
    <property type="match status" value="1"/>
</dbReference>
<keyword evidence="6" id="KW-0997">Cell inner membrane</keyword>
<dbReference type="NCBIfam" id="TIGR03818">
    <property type="entry name" value="MotA1"/>
    <property type="match status" value="1"/>
</dbReference>
<evidence type="ECO:0000313" key="17">
    <source>
        <dbReference type="EMBL" id="PHY92849.1"/>
    </source>
</evidence>
<dbReference type="PANTHER" id="PTHR30433:SF4">
    <property type="entry name" value="MOTILITY PROTEIN A"/>
    <property type="match status" value="1"/>
</dbReference>
<dbReference type="Pfam" id="PF01618">
    <property type="entry name" value="MotA_ExbB"/>
    <property type="match status" value="1"/>
</dbReference>
<evidence type="ECO:0000256" key="8">
    <source>
        <dbReference type="ARBA" id="ARBA00022779"/>
    </source>
</evidence>
<evidence type="ECO:0000256" key="5">
    <source>
        <dbReference type="ARBA" id="ARBA00022500"/>
    </source>
</evidence>
<keyword evidence="3" id="KW-0813">Transport</keyword>
<dbReference type="OrthoDB" id="9782603at2"/>
<evidence type="ECO:0000256" key="7">
    <source>
        <dbReference type="ARBA" id="ARBA00022692"/>
    </source>
</evidence>
<keyword evidence="17" id="KW-0282">Flagellum</keyword>
<keyword evidence="9" id="KW-0375">Hydrogen ion transport</keyword>
<comment type="caution">
    <text evidence="17">The sequence shown here is derived from an EMBL/GenBank/DDBJ whole genome shotgun (WGS) entry which is preliminary data.</text>
</comment>
<organism evidence="17 18">
    <name type="scientific">Acetobacter pomorum</name>
    <dbReference type="NCBI Taxonomy" id="65959"/>
    <lineage>
        <taxon>Bacteria</taxon>
        <taxon>Pseudomonadati</taxon>
        <taxon>Pseudomonadota</taxon>
        <taxon>Alphaproteobacteria</taxon>
        <taxon>Acetobacterales</taxon>
        <taxon>Acetobacteraceae</taxon>
        <taxon>Acetobacter</taxon>
    </lineage>
</organism>
<dbReference type="InterPro" id="IPR022522">
    <property type="entry name" value="Flagellar_motor_stator_MotA"/>
</dbReference>
<dbReference type="Pfam" id="PF20560">
    <property type="entry name" value="MotA_N"/>
    <property type="match status" value="1"/>
</dbReference>
<feature type="chain" id="PRO_5013579315" evidence="14">
    <location>
        <begin position="20"/>
        <end position="289"/>
    </location>
</feature>
<keyword evidence="12 13" id="KW-0472">Membrane</keyword>
<keyword evidence="5" id="KW-0145">Chemotaxis</keyword>
<evidence type="ECO:0000256" key="11">
    <source>
        <dbReference type="ARBA" id="ARBA00023065"/>
    </source>
</evidence>
<evidence type="ECO:0000259" key="16">
    <source>
        <dbReference type="Pfam" id="PF20560"/>
    </source>
</evidence>
<evidence type="ECO:0000256" key="4">
    <source>
        <dbReference type="ARBA" id="ARBA00022475"/>
    </source>
</evidence>
<keyword evidence="11" id="KW-0406">Ion transport</keyword>
<dbReference type="AlphaFoldDB" id="A0A2G4R8F8"/>
<dbReference type="InterPro" id="IPR047055">
    <property type="entry name" value="MotA-like"/>
</dbReference>
<feature type="domain" description="MotA/TolQ/ExbB proton channel" evidence="15">
    <location>
        <begin position="139"/>
        <end position="237"/>
    </location>
</feature>
<protein>
    <submittedName>
        <fullName evidence="17">Flagellar motor stator protein MotA</fullName>
    </submittedName>
</protein>
<evidence type="ECO:0000313" key="18">
    <source>
        <dbReference type="Proteomes" id="UP000228751"/>
    </source>
</evidence>
<evidence type="ECO:0000256" key="9">
    <source>
        <dbReference type="ARBA" id="ARBA00022781"/>
    </source>
</evidence>
<evidence type="ECO:0000256" key="1">
    <source>
        <dbReference type="ARBA" id="ARBA00004429"/>
    </source>
</evidence>
<dbReference type="Proteomes" id="UP000228751">
    <property type="component" value="Unassembled WGS sequence"/>
</dbReference>
<dbReference type="RefSeq" id="WP_099542159.1">
    <property type="nucleotide sequence ID" value="NZ_PEBQ01000184.1"/>
</dbReference>
<keyword evidence="14" id="KW-0732">Signal</keyword>
<keyword evidence="17" id="KW-0966">Cell projection</keyword>
<accession>A0A2G4R8F8</accession>
<dbReference type="InterPro" id="IPR002898">
    <property type="entry name" value="MotA_ExbB_proton_chnl"/>
</dbReference>
<name>A0A2G4R8F8_9PROT</name>
<dbReference type="InterPro" id="IPR046786">
    <property type="entry name" value="MotA_N"/>
</dbReference>
<dbReference type="GO" id="GO:0071978">
    <property type="term" value="P:bacterial-type flagellum-dependent swarming motility"/>
    <property type="evidence" value="ECO:0007669"/>
    <property type="project" value="InterPro"/>
</dbReference>
<feature type="transmembrane region" description="Helical" evidence="13">
    <location>
        <begin position="29"/>
        <end position="50"/>
    </location>
</feature>
<reference evidence="17 18" key="1">
    <citation type="submission" date="2017-10" db="EMBL/GenBank/DDBJ databases">
        <title>Genomic analysis of the genus Acetobacter.</title>
        <authorList>
            <person name="Kim K.H."/>
            <person name="Chun B.H."/>
            <person name="Son A.R."/>
            <person name="Jeon C.O."/>
        </authorList>
    </citation>
    <scope>NUCLEOTIDE SEQUENCE [LARGE SCALE GENOMIC DNA]</scope>
    <source>
        <strain evidence="17 18">LHT 2458</strain>
    </source>
</reference>
<dbReference type="InterPro" id="IPR000540">
    <property type="entry name" value="Flag_MotA_CS"/>
</dbReference>
<keyword evidence="17" id="KW-0969">Cilium</keyword>
<sequence>MLFVGGLIFALLCVFGSFAASGGALAPLIASMPFELLTILGSGLGIFVMANTKDSLKQVPSYIKLVLKGARYGKEDYMQLLNLLFRLMKLSRSKDSTELEQHYENPEDSEIFKSVPTVLNDVRTRDFICDYLRLIGMGVERDDAYLLDAAMERELKKNLSEDLHIAHCLQSLADALPALGIVAAVLGVIKTMASISKPPAVLGEMIAGAMVGTFLGVLMAYGIFAPLSAKMQELVKKDARYQDIVKTVLVAFVQGQSPEVCAEIGRKDIPEDIMPEFSELDSMLSEIKN</sequence>
<feature type="signal peptide" evidence="14">
    <location>
        <begin position="1"/>
        <end position="19"/>
    </location>
</feature>
<feature type="transmembrane region" description="Helical" evidence="13">
    <location>
        <begin position="205"/>
        <end position="227"/>
    </location>
</feature>
<comment type="subcellular location">
    <subcellularLocation>
        <location evidence="1">Cell inner membrane</location>
        <topology evidence="1">Multi-pass membrane protein</topology>
    </subcellularLocation>
</comment>